<comment type="caution">
    <text evidence="3">The sequence shown here is derived from an EMBL/GenBank/DDBJ whole genome shotgun (WGS) entry which is preliminary data.</text>
</comment>
<gene>
    <name evidence="3" type="ORF">JVW63_05835</name>
</gene>
<dbReference type="InterPro" id="IPR038670">
    <property type="entry name" value="HslJ-like_sf"/>
</dbReference>
<organism evidence="3 4">
    <name type="scientific">Flaviflexus equikiangi</name>
    <dbReference type="NCBI Taxonomy" id="2758573"/>
    <lineage>
        <taxon>Bacteria</taxon>
        <taxon>Bacillati</taxon>
        <taxon>Actinomycetota</taxon>
        <taxon>Actinomycetes</taxon>
        <taxon>Actinomycetales</taxon>
        <taxon>Actinomycetaceae</taxon>
        <taxon>Flaviflexus</taxon>
    </lineage>
</organism>
<dbReference type="PROSITE" id="PS51257">
    <property type="entry name" value="PROKAR_LIPOPROTEIN"/>
    <property type="match status" value="1"/>
</dbReference>
<feature type="signal peptide" evidence="1">
    <location>
        <begin position="1"/>
        <end position="28"/>
    </location>
</feature>
<evidence type="ECO:0000313" key="4">
    <source>
        <dbReference type="Proteomes" id="UP000705983"/>
    </source>
</evidence>
<name>A0ABS2TEX4_9ACTO</name>
<protein>
    <submittedName>
        <fullName evidence="3">META domain-containing protein</fullName>
    </submittedName>
</protein>
<proteinExistence type="predicted"/>
<dbReference type="RefSeq" id="WP_204736290.1">
    <property type="nucleotide sequence ID" value="NZ_JACEXG010000003.1"/>
</dbReference>
<evidence type="ECO:0000256" key="1">
    <source>
        <dbReference type="SAM" id="SignalP"/>
    </source>
</evidence>
<evidence type="ECO:0000259" key="2">
    <source>
        <dbReference type="Pfam" id="PF03724"/>
    </source>
</evidence>
<reference evidence="4" key="1">
    <citation type="submission" date="2021-02" db="EMBL/GenBank/DDBJ databases">
        <title>Leucobacter sp. CX169.</title>
        <authorList>
            <person name="Cheng Y."/>
        </authorList>
    </citation>
    <scope>NUCLEOTIDE SEQUENCE [LARGE SCALE GENOMIC DNA]</scope>
    <source>
        <strain evidence="4">JY899</strain>
    </source>
</reference>
<accession>A0ABS2TEX4</accession>
<dbReference type="Gene3D" id="2.40.128.270">
    <property type="match status" value="1"/>
</dbReference>
<evidence type="ECO:0000313" key="3">
    <source>
        <dbReference type="EMBL" id="MBM9433215.1"/>
    </source>
</evidence>
<dbReference type="InterPro" id="IPR005184">
    <property type="entry name" value="DUF306_Meta_HslJ"/>
</dbReference>
<dbReference type="Proteomes" id="UP000705983">
    <property type="component" value="Unassembled WGS sequence"/>
</dbReference>
<dbReference type="Pfam" id="PF03724">
    <property type="entry name" value="META"/>
    <property type="match status" value="1"/>
</dbReference>
<sequence>MKKNLYLVSVAALLAGSFMSGCSSDAEAGETAKGTWADTAGSELVLADEGALSGTDGCNRLMGTWSETDGVITFSEVASTKMFCDGVDTWLSGLATAEIDGDTMTVLDDAGTTIGTLER</sequence>
<dbReference type="EMBL" id="JAFFJS010000003">
    <property type="protein sequence ID" value="MBM9433215.1"/>
    <property type="molecule type" value="Genomic_DNA"/>
</dbReference>
<keyword evidence="1" id="KW-0732">Signal</keyword>
<feature type="domain" description="DUF306" evidence="2">
    <location>
        <begin position="37"/>
        <end position="114"/>
    </location>
</feature>
<feature type="chain" id="PRO_5045205224" evidence="1">
    <location>
        <begin position="29"/>
        <end position="119"/>
    </location>
</feature>
<keyword evidence="4" id="KW-1185">Reference proteome</keyword>